<evidence type="ECO:0000256" key="1">
    <source>
        <dbReference type="SAM" id="MobiDB-lite"/>
    </source>
</evidence>
<feature type="region of interest" description="Disordered" evidence="1">
    <location>
        <begin position="17"/>
        <end position="80"/>
    </location>
</feature>
<organism evidence="2 3">
    <name type="scientific">Parathielavia hyrcaniae</name>
    <dbReference type="NCBI Taxonomy" id="113614"/>
    <lineage>
        <taxon>Eukaryota</taxon>
        <taxon>Fungi</taxon>
        <taxon>Dikarya</taxon>
        <taxon>Ascomycota</taxon>
        <taxon>Pezizomycotina</taxon>
        <taxon>Sordariomycetes</taxon>
        <taxon>Sordariomycetidae</taxon>
        <taxon>Sordariales</taxon>
        <taxon>Chaetomiaceae</taxon>
        <taxon>Parathielavia</taxon>
    </lineage>
</organism>
<evidence type="ECO:0000313" key="3">
    <source>
        <dbReference type="Proteomes" id="UP001305647"/>
    </source>
</evidence>
<evidence type="ECO:0000313" key="2">
    <source>
        <dbReference type="EMBL" id="KAK4097972.1"/>
    </source>
</evidence>
<proteinExistence type="predicted"/>
<sequence length="98" mass="11041">MGRQVLCDLVFHFQGVSERPEIPHHPARQPRLSDTNDKNKLQQTLQDQGDTGYENHPTLSTFCRRDRAPPALPSSGRVKSRVLAAKPTELLIDRGEGR</sequence>
<reference evidence="2" key="2">
    <citation type="submission" date="2023-05" db="EMBL/GenBank/DDBJ databases">
        <authorList>
            <consortium name="Lawrence Berkeley National Laboratory"/>
            <person name="Steindorff A."/>
            <person name="Hensen N."/>
            <person name="Bonometti L."/>
            <person name="Westerberg I."/>
            <person name="Brannstrom I.O."/>
            <person name="Guillou S."/>
            <person name="Cros-Aarteil S."/>
            <person name="Calhoun S."/>
            <person name="Haridas S."/>
            <person name="Kuo A."/>
            <person name="Mondo S."/>
            <person name="Pangilinan J."/>
            <person name="Riley R."/>
            <person name="Labutti K."/>
            <person name="Andreopoulos B."/>
            <person name="Lipzen A."/>
            <person name="Chen C."/>
            <person name="Yanf M."/>
            <person name="Daum C."/>
            <person name="Ng V."/>
            <person name="Clum A."/>
            <person name="Ohm R."/>
            <person name="Martin F."/>
            <person name="Silar P."/>
            <person name="Natvig D."/>
            <person name="Lalanne C."/>
            <person name="Gautier V."/>
            <person name="Ament-Velasquez S.L."/>
            <person name="Kruys A."/>
            <person name="Hutchinson M.I."/>
            <person name="Powell A.J."/>
            <person name="Barry K."/>
            <person name="Miller A.N."/>
            <person name="Grigoriev I.V."/>
            <person name="Debuchy R."/>
            <person name="Gladieux P."/>
            <person name="Thoren M.H."/>
            <person name="Johannesson H."/>
        </authorList>
    </citation>
    <scope>NUCLEOTIDE SEQUENCE</scope>
    <source>
        <strain evidence="2">CBS 757.83</strain>
    </source>
</reference>
<protein>
    <submittedName>
        <fullName evidence="2">Uncharacterized protein</fullName>
    </submittedName>
</protein>
<name>A0AAN6PYU8_9PEZI</name>
<accession>A0AAN6PYU8</accession>
<dbReference type="AlphaFoldDB" id="A0AAN6PYU8"/>
<keyword evidence="3" id="KW-1185">Reference proteome</keyword>
<reference evidence="2" key="1">
    <citation type="journal article" date="2023" name="Mol. Phylogenet. Evol.">
        <title>Genome-scale phylogeny and comparative genomics of the fungal order Sordariales.</title>
        <authorList>
            <person name="Hensen N."/>
            <person name="Bonometti L."/>
            <person name="Westerberg I."/>
            <person name="Brannstrom I.O."/>
            <person name="Guillou S."/>
            <person name="Cros-Aarteil S."/>
            <person name="Calhoun S."/>
            <person name="Haridas S."/>
            <person name="Kuo A."/>
            <person name="Mondo S."/>
            <person name="Pangilinan J."/>
            <person name="Riley R."/>
            <person name="LaButti K."/>
            <person name="Andreopoulos B."/>
            <person name="Lipzen A."/>
            <person name="Chen C."/>
            <person name="Yan M."/>
            <person name="Daum C."/>
            <person name="Ng V."/>
            <person name="Clum A."/>
            <person name="Steindorff A."/>
            <person name="Ohm R.A."/>
            <person name="Martin F."/>
            <person name="Silar P."/>
            <person name="Natvig D.O."/>
            <person name="Lalanne C."/>
            <person name="Gautier V."/>
            <person name="Ament-Velasquez S.L."/>
            <person name="Kruys A."/>
            <person name="Hutchinson M.I."/>
            <person name="Powell A.J."/>
            <person name="Barry K."/>
            <person name="Miller A.N."/>
            <person name="Grigoriev I.V."/>
            <person name="Debuchy R."/>
            <person name="Gladieux P."/>
            <person name="Hiltunen Thoren M."/>
            <person name="Johannesson H."/>
        </authorList>
    </citation>
    <scope>NUCLEOTIDE SEQUENCE</scope>
    <source>
        <strain evidence="2">CBS 757.83</strain>
    </source>
</reference>
<dbReference type="EMBL" id="MU863664">
    <property type="protein sequence ID" value="KAK4097972.1"/>
    <property type="molecule type" value="Genomic_DNA"/>
</dbReference>
<gene>
    <name evidence="2" type="ORF">N658DRAFT_499833</name>
</gene>
<comment type="caution">
    <text evidence="2">The sequence shown here is derived from an EMBL/GenBank/DDBJ whole genome shotgun (WGS) entry which is preliminary data.</text>
</comment>
<dbReference type="Proteomes" id="UP001305647">
    <property type="component" value="Unassembled WGS sequence"/>
</dbReference>